<name>A0A803L9R0_CHEQI</name>
<dbReference type="Pfam" id="PF00043">
    <property type="entry name" value="GST_C"/>
    <property type="match status" value="1"/>
</dbReference>
<dbReference type="SFLD" id="SFLDG00358">
    <property type="entry name" value="Main_(cytGST)"/>
    <property type="match status" value="1"/>
</dbReference>
<dbReference type="EC" id="2.5.1.18" evidence="2"/>
<dbReference type="GO" id="GO:0006749">
    <property type="term" value="P:glutathione metabolic process"/>
    <property type="evidence" value="ECO:0007669"/>
    <property type="project" value="TreeGrafter"/>
</dbReference>
<dbReference type="Gene3D" id="3.40.30.10">
    <property type="entry name" value="Glutaredoxin"/>
    <property type="match status" value="1"/>
</dbReference>
<dbReference type="InterPro" id="IPR004046">
    <property type="entry name" value="GST_C"/>
</dbReference>
<protein>
    <recommendedName>
        <fullName evidence="2">glutathione transferase</fullName>
        <ecNumber evidence="2">2.5.1.18</ecNumber>
    </recommendedName>
</protein>
<dbReference type="SMR" id="A0A803L9R0"/>
<dbReference type="SUPFAM" id="SSF47616">
    <property type="entry name" value="GST C-terminal domain-like"/>
    <property type="match status" value="1"/>
</dbReference>
<evidence type="ECO:0000313" key="7">
    <source>
        <dbReference type="EnsemblPlants" id="AUR62008599-RA:cds"/>
    </source>
</evidence>
<evidence type="ECO:0000259" key="6">
    <source>
        <dbReference type="PROSITE" id="PS50405"/>
    </source>
</evidence>
<dbReference type="InterPro" id="IPR010987">
    <property type="entry name" value="Glutathione-S-Trfase_C-like"/>
</dbReference>
<organism evidence="7 8">
    <name type="scientific">Chenopodium quinoa</name>
    <name type="common">Quinoa</name>
    <dbReference type="NCBI Taxonomy" id="63459"/>
    <lineage>
        <taxon>Eukaryota</taxon>
        <taxon>Viridiplantae</taxon>
        <taxon>Streptophyta</taxon>
        <taxon>Embryophyta</taxon>
        <taxon>Tracheophyta</taxon>
        <taxon>Spermatophyta</taxon>
        <taxon>Magnoliopsida</taxon>
        <taxon>eudicotyledons</taxon>
        <taxon>Gunneridae</taxon>
        <taxon>Pentapetalae</taxon>
        <taxon>Caryophyllales</taxon>
        <taxon>Chenopodiaceae</taxon>
        <taxon>Chenopodioideae</taxon>
        <taxon>Atripliceae</taxon>
        <taxon>Chenopodium</taxon>
    </lineage>
</organism>
<evidence type="ECO:0000256" key="2">
    <source>
        <dbReference type="ARBA" id="ARBA00012452"/>
    </source>
</evidence>
<dbReference type="GO" id="GO:0009407">
    <property type="term" value="P:toxin catabolic process"/>
    <property type="evidence" value="ECO:0007669"/>
    <property type="project" value="UniProtKB-ARBA"/>
</dbReference>
<dbReference type="EnsemblPlants" id="AUR62008599-RA">
    <property type="protein sequence ID" value="AUR62008599-RA:cds"/>
    <property type="gene ID" value="AUR62008599"/>
</dbReference>
<dbReference type="OrthoDB" id="422574at2759"/>
<dbReference type="GeneID" id="110727843"/>
<dbReference type="GO" id="GO:0004364">
    <property type="term" value="F:glutathione transferase activity"/>
    <property type="evidence" value="ECO:0007669"/>
    <property type="project" value="UniProtKB-EC"/>
</dbReference>
<dbReference type="KEGG" id="cqi:110727843"/>
<reference evidence="7" key="1">
    <citation type="journal article" date="2017" name="Nature">
        <title>The genome of Chenopodium quinoa.</title>
        <authorList>
            <person name="Jarvis D.E."/>
            <person name="Ho Y.S."/>
            <person name="Lightfoot D.J."/>
            <person name="Schmoeckel S.M."/>
            <person name="Li B."/>
            <person name="Borm T.J.A."/>
            <person name="Ohyanagi H."/>
            <person name="Mineta K."/>
            <person name="Michell C.T."/>
            <person name="Saber N."/>
            <person name="Kharbatia N.M."/>
            <person name="Rupper R.R."/>
            <person name="Sharp A.R."/>
            <person name="Dally N."/>
            <person name="Boughton B.A."/>
            <person name="Woo Y.H."/>
            <person name="Gao G."/>
            <person name="Schijlen E.G.W.M."/>
            <person name="Guo X."/>
            <person name="Momin A.A."/>
            <person name="Negrao S."/>
            <person name="Al-Babili S."/>
            <person name="Gehring C."/>
            <person name="Roessner U."/>
            <person name="Jung C."/>
            <person name="Murphy K."/>
            <person name="Arold S.T."/>
            <person name="Gojobori T."/>
            <person name="van der Linden C.G."/>
            <person name="van Loo E.N."/>
            <person name="Jellen E.N."/>
            <person name="Maughan P.J."/>
            <person name="Tester M."/>
        </authorList>
    </citation>
    <scope>NUCLEOTIDE SEQUENCE [LARGE SCALE GENOMIC DNA]</scope>
    <source>
        <strain evidence="7">cv. PI 614886</strain>
    </source>
</reference>
<comment type="catalytic activity">
    <reaction evidence="4">
        <text>RX + glutathione = an S-substituted glutathione + a halide anion + H(+)</text>
        <dbReference type="Rhea" id="RHEA:16437"/>
        <dbReference type="ChEBI" id="CHEBI:15378"/>
        <dbReference type="ChEBI" id="CHEBI:16042"/>
        <dbReference type="ChEBI" id="CHEBI:17792"/>
        <dbReference type="ChEBI" id="CHEBI:57925"/>
        <dbReference type="ChEBI" id="CHEBI:90779"/>
        <dbReference type="EC" id="2.5.1.18"/>
    </reaction>
</comment>
<dbReference type="PANTHER" id="PTHR43900">
    <property type="entry name" value="GLUTATHIONE S-TRANSFERASE RHO"/>
    <property type="match status" value="1"/>
</dbReference>
<dbReference type="PROSITE" id="PS50405">
    <property type="entry name" value="GST_CTER"/>
    <property type="match status" value="1"/>
</dbReference>
<dbReference type="SFLD" id="SFLDS00019">
    <property type="entry name" value="Glutathione_Transferase_(cytos"/>
    <property type="match status" value="1"/>
</dbReference>
<dbReference type="GO" id="GO:0005737">
    <property type="term" value="C:cytoplasm"/>
    <property type="evidence" value="ECO:0007669"/>
    <property type="project" value="TreeGrafter"/>
</dbReference>
<keyword evidence="3" id="KW-0808">Transferase</keyword>
<dbReference type="Gene3D" id="1.20.1050.10">
    <property type="match status" value="1"/>
</dbReference>
<feature type="domain" description="GST C-terminal" evidence="6">
    <location>
        <begin position="89"/>
        <end position="214"/>
    </location>
</feature>
<evidence type="ECO:0000256" key="1">
    <source>
        <dbReference type="ARBA" id="ARBA00010128"/>
    </source>
</evidence>
<dbReference type="Gramene" id="AUR62008599-RA">
    <property type="protein sequence ID" value="AUR62008599-RA:cds"/>
    <property type="gene ID" value="AUR62008599"/>
</dbReference>
<evidence type="ECO:0000313" key="8">
    <source>
        <dbReference type="Proteomes" id="UP000596660"/>
    </source>
</evidence>
<dbReference type="InterPro" id="IPR040079">
    <property type="entry name" value="Glutathione_S-Trfase"/>
</dbReference>
<accession>A0A803L9R0</accession>
<dbReference type="InterPro" id="IPR004045">
    <property type="entry name" value="Glutathione_S-Trfase_N"/>
</dbReference>
<evidence type="ECO:0000256" key="4">
    <source>
        <dbReference type="ARBA" id="ARBA00047960"/>
    </source>
</evidence>
<dbReference type="Pfam" id="PF02798">
    <property type="entry name" value="GST_N"/>
    <property type="match status" value="1"/>
</dbReference>
<feature type="domain" description="GST N-terminal" evidence="5">
    <location>
        <begin position="1"/>
        <end position="82"/>
    </location>
</feature>
<reference evidence="7" key="2">
    <citation type="submission" date="2021-03" db="UniProtKB">
        <authorList>
            <consortium name="EnsemblPlants"/>
        </authorList>
    </citation>
    <scope>IDENTIFICATION</scope>
</reference>
<dbReference type="PANTHER" id="PTHR43900:SF47">
    <property type="entry name" value="GLUTATHIONE S-TRANSFERASE F6-RELATED"/>
    <property type="match status" value="1"/>
</dbReference>
<dbReference type="FunFam" id="3.40.30.10:FF:000016">
    <property type="entry name" value="Glutathione S-transferase F2"/>
    <property type="match status" value="1"/>
</dbReference>
<dbReference type="InterPro" id="IPR034347">
    <property type="entry name" value="GST_Phi_C"/>
</dbReference>
<dbReference type="FunFam" id="1.20.1050.10:FF:000004">
    <property type="entry name" value="Glutathione S-transferase F2"/>
    <property type="match status" value="1"/>
</dbReference>
<gene>
    <name evidence="7" type="primary">LOC110727843</name>
</gene>
<dbReference type="CDD" id="cd03187">
    <property type="entry name" value="GST_C_Phi"/>
    <property type="match status" value="1"/>
</dbReference>
<proteinExistence type="inferred from homology"/>
<evidence type="ECO:0000259" key="5">
    <source>
        <dbReference type="PROSITE" id="PS50404"/>
    </source>
</evidence>
<dbReference type="InterPro" id="IPR036282">
    <property type="entry name" value="Glutathione-S-Trfase_C_sf"/>
</dbReference>
<dbReference type="CDD" id="cd03053">
    <property type="entry name" value="GST_N_Phi"/>
    <property type="match status" value="1"/>
</dbReference>
<dbReference type="OMA" id="AAYHNTV"/>
<evidence type="ECO:0000256" key="3">
    <source>
        <dbReference type="ARBA" id="ARBA00022679"/>
    </source>
</evidence>
<dbReference type="GO" id="GO:0043295">
    <property type="term" value="F:glutathione binding"/>
    <property type="evidence" value="ECO:0007669"/>
    <property type="project" value="TreeGrafter"/>
</dbReference>
<sequence length="214" mass="24009">MGIKIHGSPFSGATLRVVAAANEKELDFEFVHVDMSVGAHKQQPFVALNPFGQVPAFEDDDLQLFESRAITKYIAYTYGSNGTALVCEDMKQKATQAVWMEVEAHQFDPPASKLMWELVFKGMFGMEIDTAIVEENEAKLAKVLDVYEAHLGQSKYMCCDTFSLADLHHLPQLHFLMGTQVKKIFDERPHVSAWCTDILARPAWVKTVALQNQA</sequence>
<keyword evidence="8" id="KW-1185">Reference proteome</keyword>
<dbReference type="SUPFAM" id="SSF52833">
    <property type="entry name" value="Thioredoxin-like"/>
    <property type="match status" value="1"/>
</dbReference>
<dbReference type="RefSeq" id="XP_021763110.1">
    <property type="nucleotide sequence ID" value="XM_021907418.1"/>
</dbReference>
<comment type="similarity">
    <text evidence="1">Belongs to the GST superfamily. Phi family.</text>
</comment>
<dbReference type="AlphaFoldDB" id="A0A803L9R0"/>
<dbReference type="Proteomes" id="UP000596660">
    <property type="component" value="Unplaced"/>
</dbReference>
<dbReference type="InterPro" id="IPR036249">
    <property type="entry name" value="Thioredoxin-like_sf"/>
</dbReference>
<dbReference type="SFLD" id="SFLDG01154">
    <property type="entry name" value="Main.5:_Phi-like"/>
    <property type="match status" value="1"/>
</dbReference>
<dbReference type="PROSITE" id="PS50404">
    <property type="entry name" value="GST_NTER"/>
    <property type="match status" value="1"/>
</dbReference>